<dbReference type="Proteomes" id="UP000314983">
    <property type="component" value="Chromosome 11"/>
</dbReference>
<reference evidence="2" key="1">
    <citation type="journal article" date="2014" name="Science">
        <title>Nonhuman genetics. Genomic basis for the convergent evolution of electric organs.</title>
        <authorList>
            <person name="Gallant J.R."/>
            <person name="Traeger L.L."/>
            <person name="Volkening J.D."/>
            <person name="Moffett H."/>
            <person name="Chen P.H."/>
            <person name="Novina C.D."/>
            <person name="Phillips G.N.Jr."/>
            <person name="Anand R."/>
            <person name="Wells G.B."/>
            <person name="Pinch M."/>
            <person name="Guth R."/>
            <person name="Unguez G.A."/>
            <person name="Albert J.S."/>
            <person name="Zakon H.H."/>
            <person name="Samanta M.P."/>
            <person name="Sussman M.R."/>
        </authorList>
    </citation>
    <scope>NUCLEOTIDE SEQUENCE [LARGE SCALE GENOMIC DNA]</scope>
</reference>
<organism evidence="1 2">
    <name type="scientific">Electrophorus electricus</name>
    <name type="common">Electric eel</name>
    <name type="synonym">Gymnotus electricus</name>
    <dbReference type="NCBI Taxonomy" id="8005"/>
    <lineage>
        <taxon>Eukaryota</taxon>
        <taxon>Metazoa</taxon>
        <taxon>Chordata</taxon>
        <taxon>Craniata</taxon>
        <taxon>Vertebrata</taxon>
        <taxon>Euteleostomi</taxon>
        <taxon>Actinopterygii</taxon>
        <taxon>Neopterygii</taxon>
        <taxon>Teleostei</taxon>
        <taxon>Ostariophysi</taxon>
        <taxon>Gymnotiformes</taxon>
        <taxon>Gymnotoidei</taxon>
        <taxon>Gymnotidae</taxon>
        <taxon>Electrophorus</taxon>
    </lineage>
</organism>
<dbReference type="AlphaFoldDB" id="A0A4W4FUC3"/>
<name>A0A4W4FUC3_ELEEL</name>
<reference evidence="1" key="3">
    <citation type="submission" date="2020-05" db="EMBL/GenBank/DDBJ databases">
        <title>Electrophorus electricus (electric eel) genome, fEleEle1, primary haplotype.</title>
        <authorList>
            <person name="Myers G."/>
            <person name="Meyer A."/>
            <person name="Fedrigo O."/>
            <person name="Formenti G."/>
            <person name="Rhie A."/>
            <person name="Tracey A."/>
            <person name="Sims Y."/>
            <person name="Jarvis E.D."/>
        </authorList>
    </citation>
    <scope>NUCLEOTIDE SEQUENCE [LARGE SCALE GENOMIC DNA]</scope>
</reference>
<accession>A0A4W4FUC3</accession>
<reference evidence="1" key="4">
    <citation type="submission" date="2025-08" db="UniProtKB">
        <authorList>
            <consortium name="Ensembl"/>
        </authorList>
    </citation>
    <scope>IDENTIFICATION</scope>
</reference>
<proteinExistence type="predicted"/>
<reference evidence="2" key="2">
    <citation type="journal article" date="2017" name="Sci. Adv.">
        <title>A tail of two voltages: Proteomic comparison of the three electric organs of the electric eel.</title>
        <authorList>
            <person name="Traeger L.L."/>
            <person name="Sabat G."/>
            <person name="Barrett-Wilt G.A."/>
            <person name="Wells G.B."/>
            <person name="Sussman M.R."/>
        </authorList>
    </citation>
    <scope>NUCLEOTIDE SEQUENCE [LARGE SCALE GENOMIC DNA]</scope>
</reference>
<reference evidence="1" key="5">
    <citation type="submission" date="2025-09" db="UniProtKB">
        <authorList>
            <consortium name="Ensembl"/>
        </authorList>
    </citation>
    <scope>IDENTIFICATION</scope>
</reference>
<evidence type="ECO:0000313" key="2">
    <source>
        <dbReference type="Proteomes" id="UP000314983"/>
    </source>
</evidence>
<sequence length="47" mass="5422">MASNSIFDSFSSYSSTFLRGRSHHRLTQPSLILLFRFSQANRPPLYS</sequence>
<evidence type="ECO:0000313" key="1">
    <source>
        <dbReference type="Ensembl" id="ENSEEEP00000028670.2"/>
    </source>
</evidence>
<dbReference type="Ensembl" id="ENSEEET00000029008.2">
    <property type="protein sequence ID" value="ENSEEEP00000028670.2"/>
    <property type="gene ID" value="ENSEEEG00000013775.2"/>
</dbReference>
<protein>
    <submittedName>
        <fullName evidence="1">Uncharacterized protein</fullName>
    </submittedName>
</protein>
<keyword evidence="2" id="KW-1185">Reference proteome</keyword>